<evidence type="ECO:0000313" key="2">
    <source>
        <dbReference type="Proteomes" id="UP000572407"/>
    </source>
</evidence>
<comment type="caution">
    <text evidence="1">The sequence shown here is derived from an EMBL/GenBank/DDBJ whole genome shotgun (WGS) entry which is preliminary data.</text>
</comment>
<reference evidence="1 2" key="1">
    <citation type="submission" date="2019-06" db="EMBL/GenBank/DDBJ databases">
        <title>Analysis of the biodiversity of Brassica napus bacterial endophytes for the selection of potential efficient biofertilizers for rapeseed crops.</title>
        <authorList>
            <person name="Jimenez-Gomez A."/>
            <person name="Saati-Santamaria Z."/>
            <person name="Menendez E."/>
            <person name="Rivas R."/>
            <person name="Mateos P.F."/>
            <person name="Velazquez E."/>
            <person name="Garcia-Fraile P."/>
        </authorList>
    </citation>
    <scope>NUCLEOTIDE SEQUENCE [LARGE SCALE GENOMIC DNA]</scope>
    <source>
        <strain evidence="1 2">CDVBN10</strain>
    </source>
</reference>
<proteinExistence type="predicted"/>
<dbReference type="EMBL" id="VDLV01000036">
    <property type="protein sequence ID" value="MBA1379973.1"/>
    <property type="molecule type" value="Genomic_DNA"/>
</dbReference>
<organism evidence="1 2">
    <name type="scientific">Pseudomonas brassicacearum subsp. neoaurantiaca</name>
    <dbReference type="NCBI Taxonomy" id="494916"/>
    <lineage>
        <taxon>Bacteria</taxon>
        <taxon>Pseudomonadati</taxon>
        <taxon>Pseudomonadota</taxon>
        <taxon>Gammaproteobacteria</taxon>
        <taxon>Pseudomonadales</taxon>
        <taxon>Pseudomonadaceae</taxon>
        <taxon>Pseudomonas</taxon>
    </lineage>
</organism>
<evidence type="ECO:0000313" key="1">
    <source>
        <dbReference type="EMBL" id="MBA1379973.1"/>
    </source>
</evidence>
<sequence length="134" mass="15013">MLKLGLGEVFQQLFAVGLQVRQQIEDLSDVVPQLIQSVFKATQLSLLQRVVAIQETAFGMLLPQRLKLFPLGFQPTFELADRCLIRGIQRLDMTGRDIWKKADAVTLAAIAFGYFQNAAGADDVWDGIAKRFFP</sequence>
<dbReference type="AlphaFoldDB" id="A0A7V8UEA3"/>
<accession>A0A7V8UEA3</accession>
<dbReference type="Proteomes" id="UP000572407">
    <property type="component" value="Unassembled WGS sequence"/>
</dbReference>
<protein>
    <submittedName>
        <fullName evidence="1">Uncharacterized protein</fullName>
    </submittedName>
</protein>
<gene>
    <name evidence="1" type="ORF">FHK92_19555</name>
</gene>
<name>A0A7V8UEA3_9PSED</name>